<accession>A0A4R0HB61</accession>
<evidence type="ECO:0000313" key="2">
    <source>
        <dbReference type="Proteomes" id="UP000292346"/>
    </source>
</evidence>
<dbReference type="EMBL" id="SJJZ01000003">
    <property type="protein sequence ID" value="TCC04959.1"/>
    <property type="molecule type" value="Genomic_DNA"/>
</dbReference>
<reference evidence="1 2" key="1">
    <citation type="submission" date="2019-02" db="EMBL/GenBank/DDBJ databases">
        <title>Kribbella capetownensis sp. nov. and Kribbella speibonae sp. nov., isolated from soil.</title>
        <authorList>
            <person name="Curtis S.M."/>
            <person name="Norton I."/>
            <person name="Everest G.J."/>
            <person name="Meyers P.R."/>
        </authorList>
    </citation>
    <scope>NUCLEOTIDE SEQUENCE [LARGE SCALE GENOMIC DNA]</scope>
    <source>
        <strain evidence="1 2">KCTC 29219</strain>
    </source>
</reference>
<name>A0A4R0HB61_9ACTN</name>
<dbReference type="AlphaFoldDB" id="A0A4R0HB61"/>
<dbReference type="RefSeq" id="WP_131340774.1">
    <property type="nucleotide sequence ID" value="NZ_SJJZ01000003.1"/>
</dbReference>
<dbReference type="NCBIfam" id="NF038353">
    <property type="entry name" value="FxLYD_dom"/>
    <property type="match status" value="1"/>
</dbReference>
<comment type="caution">
    <text evidence="1">The sequence shown here is derived from an EMBL/GenBank/DDBJ whole genome shotgun (WGS) entry which is preliminary data.</text>
</comment>
<evidence type="ECO:0008006" key="3">
    <source>
        <dbReference type="Google" id="ProtNLM"/>
    </source>
</evidence>
<dbReference type="OrthoDB" id="3830182at2"/>
<sequence>MKKYIVGLAVVPFVLMGCTATDSGSEPGATKTAAKNRTDPVAVAVGKPFTIGKHRLDAGWKLAYQQYLGAKVTGTVTNTSKKTSTAIFTIKFLKATTVVGNMSCVSNELEPGQSQAIECLNGVAGDVNLKGKYDKVTAEADF</sequence>
<dbReference type="Proteomes" id="UP000292346">
    <property type="component" value="Unassembled WGS sequence"/>
</dbReference>
<proteinExistence type="predicted"/>
<dbReference type="InterPro" id="IPR047676">
    <property type="entry name" value="FxLYD_dom"/>
</dbReference>
<gene>
    <name evidence="1" type="ORF">E0H45_23035</name>
</gene>
<keyword evidence="2" id="KW-1185">Reference proteome</keyword>
<evidence type="ECO:0000313" key="1">
    <source>
        <dbReference type="EMBL" id="TCC04959.1"/>
    </source>
</evidence>
<dbReference type="PROSITE" id="PS51257">
    <property type="entry name" value="PROKAR_LIPOPROTEIN"/>
    <property type="match status" value="1"/>
</dbReference>
<organism evidence="1 2">
    <name type="scientific">Kribbella soli</name>
    <dbReference type="NCBI Taxonomy" id="1124743"/>
    <lineage>
        <taxon>Bacteria</taxon>
        <taxon>Bacillati</taxon>
        <taxon>Actinomycetota</taxon>
        <taxon>Actinomycetes</taxon>
        <taxon>Propionibacteriales</taxon>
        <taxon>Kribbellaceae</taxon>
        <taxon>Kribbella</taxon>
    </lineage>
</organism>
<protein>
    <recommendedName>
        <fullName evidence="3">Lipoprotein</fullName>
    </recommendedName>
</protein>